<keyword evidence="2 8" id="KW-0560">Oxidoreductase</keyword>
<dbReference type="Pfam" id="PF01625">
    <property type="entry name" value="PMSR"/>
    <property type="match status" value="2"/>
</dbReference>
<dbReference type="NCBIfam" id="TIGR00401">
    <property type="entry name" value="msrA"/>
    <property type="match status" value="1"/>
</dbReference>
<evidence type="ECO:0000256" key="2">
    <source>
        <dbReference type="ARBA" id="ARBA00023002"/>
    </source>
</evidence>
<dbReference type="Gene3D" id="2.170.150.20">
    <property type="entry name" value="Peptide methionine sulfoxide reductase"/>
    <property type="match status" value="1"/>
</dbReference>
<dbReference type="PATRIC" id="fig|1125411.7.peg.680"/>
<dbReference type="GO" id="GO:0034599">
    <property type="term" value="P:cellular response to oxidative stress"/>
    <property type="evidence" value="ECO:0007669"/>
    <property type="project" value="TreeGrafter"/>
</dbReference>
<sequence length="419" mass="47205">MILEIFFAAGCFWGVEKNFESIEGVIDVVSGYSGGSYEDPTYEDVLKNRRIQSEGFLSVLKNIGLSDEEKVKEKDTLINHTETVKVVYDSSQVSTEDLVKNFWEIHDPTQFNRQGNDVGNNYRSAIYWTNEDQKNIALDTGKAYQKLLNAKGYGDIVTEMALLEKFWPAENYHQDYLLRNPNGYCPDHSTGVKFIELASNEDFGQEIMPLGGNEIIVIGPEVEGTCLFCLEFERKVTSSYQGTIPLRSTPASALKGFDIDIPTWATPTIIFVEDGKEVWSHQGIMSSEEFYKALGDFKLGVGSPAHKVAFNEGTDKRFCVQYEIFKDTPEGIFVDKLSGRPLFDTAFRFDSKSGWLSFTQPVNNEVYEVVDNSYGMTRTEIRSVSSDIHLGHVFNDGPNGLPRYCINATVLEFIPRDDA</sequence>
<evidence type="ECO:0000313" key="10">
    <source>
        <dbReference type="EMBL" id="ALE01716.1"/>
    </source>
</evidence>
<evidence type="ECO:0000256" key="4">
    <source>
        <dbReference type="ARBA" id="ARBA00024679"/>
    </source>
</evidence>
<dbReference type="OrthoDB" id="4174719at2"/>
<dbReference type="GO" id="GO:0005737">
    <property type="term" value="C:cytoplasm"/>
    <property type="evidence" value="ECO:0007669"/>
    <property type="project" value="TreeGrafter"/>
</dbReference>
<comment type="catalytic activity">
    <reaction evidence="5 8">
        <text>L-methionyl-[protein] + [thioredoxin]-disulfide + H2O = L-methionyl-(S)-S-oxide-[protein] + [thioredoxin]-dithiol</text>
        <dbReference type="Rhea" id="RHEA:14217"/>
        <dbReference type="Rhea" id="RHEA-COMP:10698"/>
        <dbReference type="Rhea" id="RHEA-COMP:10700"/>
        <dbReference type="Rhea" id="RHEA-COMP:12313"/>
        <dbReference type="Rhea" id="RHEA-COMP:12315"/>
        <dbReference type="ChEBI" id="CHEBI:15377"/>
        <dbReference type="ChEBI" id="CHEBI:16044"/>
        <dbReference type="ChEBI" id="CHEBI:29950"/>
        <dbReference type="ChEBI" id="CHEBI:44120"/>
        <dbReference type="ChEBI" id="CHEBI:50058"/>
        <dbReference type="EC" id="1.8.4.11"/>
    </reaction>
</comment>
<dbReference type="PANTHER" id="PTHR42799:SF2">
    <property type="entry name" value="MITOCHONDRIAL PEPTIDE METHIONINE SULFOXIDE REDUCTASE"/>
    <property type="match status" value="1"/>
</dbReference>
<gene>
    <name evidence="8" type="primary">msrA</name>
    <name evidence="10" type="ORF">W908_03490</name>
</gene>
<dbReference type="Gene3D" id="3.30.1060.10">
    <property type="entry name" value="Peptide methionine sulphoxide reductase MsrA"/>
    <property type="match status" value="1"/>
</dbReference>
<protein>
    <recommendedName>
        <fullName evidence="8">Peptide methionine sulfoxide reductase MsrA</fullName>
        <shortName evidence="8">Protein-methionine-S-oxide reductase</shortName>
        <ecNumber evidence="8">1.8.4.11</ecNumber>
    </recommendedName>
    <alternativeName>
        <fullName evidence="8">Peptide-methionine (S)-S-oxide reductase</fullName>
        <shortName evidence="8">Peptide Met(O) reductase</shortName>
    </alternativeName>
</protein>
<comment type="catalytic activity">
    <reaction evidence="6">
        <text>L-methionyl-[protein] + [thioredoxin]-disulfide + H2O = L-methionyl-(R)-S-oxide-[protein] + [thioredoxin]-dithiol</text>
        <dbReference type="Rhea" id="RHEA:24164"/>
        <dbReference type="Rhea" id="RHEA-COMP:10698"/>
        <dbReference type="Rhea" id="RHEA-COMP:10700"/>
        <dbReference type="Rhea" id="RHEA-COMP:12313"/>
        <dbReference type="Rhea" id="RHEA-COMP:12314"/>
        <dbReference type="ChEBI" id="CHEBI:15377"/>
        <dbReference type="ChEBI" id="CHEBI:16044"/>
        <dbReference type="ChEBI" id="CHEBI:29950"/>
        <dbReference type="ChEBI" id="CHEBI:45764"/>
        <dbReference type="ChEBI" id="CHEBI:50058"/>
        <dbReference type="EC" id="1.8.4.12"/>
    </reaction>
</comment>
<dbReference type="HAMAP" id="MF_01401">
    <property type="entry name" value="MsrA"/>
    <property type="match status" value="1"/>
</dbReference>
<dbReference type="InterPro" id="IPR002579">
    <property type="entry name" value="Met_Sox_Rdtase_MsrB_dom"/>
</dbReference>
<dbReference type="InterPro" id="IPR011057">
    <property type="entry name" value="Mss4-like_sf"/>
</dbReference>
<dbReference type="AlphaFoldDB" id="A0A0M5KRP7"/>
<dbReference type="Pfam" id="PF01641">
    <property type="entry name" value="SelR"/>
    <property type="match status" value="1"/>
</dbReference>
<dbReference type="EMBL" id="CP006911">
    <property type="protein sequence ID" value="ALE01716.1"/>
    <property type="molecule type" value="Genomic_DNA"/>
</dbReference>
<dbReference type="Proteomes" id="UP000068905">
    <property type="component" value="Chromosome"/>
</dbReference>
<dbReference type="PROSITE" id="PS51790">
    <property type="entry name" value="MSRB"/>
    <property type="match status" value="1"/>
</dbReference>
<dbReference type="GO" id="GO:0008113">
    <property type="term" value="F:peptide-methionine (S)-S-oxide reductase activity"/>
    <property type="evidence" value="ECO:0007669"/>
    <property type="project" value="UniProtKB-UniRule"/>
</dbReference>
<dbReference type="InterPro" id="IPR036509">
    <property type="entry name" value="Met_Sox_Rdtase_MsrA_sf"/>
</dbReference>
<proteinExistence type="inferred from homology"/>
<dbReference type="GO" id="GO:0033744">
    <property type="term" value="F:L-methionine:thioredoxin-disulfide S-oxidoreductase activity"/>
    <property type="evidence" value="ECO:0007669"/>
    <property type="project" value="RHEA"/>
</dbReference>
<dbReference type="SUPFAM" id="SSF51316">
    <property type="entry name" value="Mss4-like"/>
    <property type="match status" value="1"/>
</dbReference>
<evidence type="ECO:0000313" key="11">
    <source>
        <dbReference type="Proteomes" id="UP000068905"/>
    </source>
</evidence>
<keyword evidence="11" id="KW-1185">Reference proteome</keyword>
<dbReference type="EC" id="1.8.4.11" evidence="8"/>
<reference evidence="10 11" key="1">
    <citation type="journal article" date="2015" name="Genome Announc.">
        <title>Genome Sequence of 'Candidatus Thioglobus singularis' Strain PS1, a Mixotroph from the SUP05 Clade of Marine Gammaproteobacteria.</title>
        <authorList>
            <person name="Marshall K.T."/>
            <person name="Morris R.M."/>
        </authorList>
    </citation>
    <scope>NUCLEOTIDE SEQUENCE [LARGE SCALE GENOMIC DNA]</scope>
    <source>
        <strain evidence="10 11">PS1</strain>
    </source>
</reference>
<dbReference type="PANTHER" id="PTHR42799">
    <property type="entry name" value="MITOCHONDRIAL PEPTIDE METHIONINE SULFOXIDE REDUCTASE"/>
    <property type="match status" value="1"/>
</dbReference>
<dbReference type="STRING" id="1125411.W908_03490"/>
<dbReference type="Gene3D" id="3.40.30.10">
    <property type="entry name" value="Glutaredoxin"/>
    <property type="match status" value="1"/>
</dbReference>
<accession>A0A0M5KRP7</accession>
<comment type="similarity">
    <text evidence="1 8">Belongs to the MsrA Met sulfoxide reductase family.</text>
</comment>
<evidence type="ECO:0000256" key="7">
    <source>
        <dbReference type="ARBA" id="ARBA00048782"/>
    </source>
</evidence>
<evidence type="ECO:0000256" key="3">
    <source>
        <dbReference type="ARBA" id="ARBA00023268"/>
    </source>
</evidence>
<comment type="function">
    <text evidence="4 8">Has an important function as a repair enzyme for proteins that have been inactivated by oxidation. Catalyzes the reversible oxidation-reduction of methionine sulfoxide in proteins to methionine.</text>
</comment>
<feature type="domain" description="MsrB" evidence="9">
    <location>
        <begin position="287"/>
        <end position="416"/>
    </location>
</feature>
<organism evidence="10 11">
    <name type="scientific">Candidatus Pseudothioglobus singularis PS1</name>
    <dbReference type="NCBI Taxonomy" id="1125411"/>
    <lineage>
        <taxon>Bacteria</taxon>
        <taxon>Pseudomonadati</taxon>
        <taxon>Pseudomonadota</taxon>
        <taxon>Gammaproteobacteria</taxon>
        <taxon>Candidatus Pseudothioglobaceae</taxon>
        <taxon>Candidatus Pseudothioglobus</taxon>
    </lineage>
</organism>
<evidence type="ECO:0000259" key="9">
    <source>
        <dbReference type="PROSITE" id="PS51790"/>
    </source>
</evidence>
<dbReference type="InterPro" id="IPR050162">
    <property type="entry name" value="MsrA_MetSO_reductase"/>
</dbReference>
<keyword evidence="3" id="KW-0511">Multifunctional enzyme</keyword>
<dbReference type="GO" id="GO:0033743">
    <property type="term" value="F:peptide-methionine (R)-S-oxide reductase activity"/>
    <property type="evidence" value="ECO:0007669"/>
    <property type="project" value="UniProtKB-EC"/>
</dbReference>
<dbReference type="KEGG" id="tsn:W908_03490"/>
<dbReference type="SUPFAM" id="SSF55068">
    <property type="entry name" value="Peptide methionine sulfoxide reductase"/>
    <property type="match status" value="1"/>
</dbReference>
<feature type="active site" evidence="8">
    <location>
        <position position="11"/>
    </location>
</feature>
<evidence type="ECO:0000256" key="5">
    <source>
        <dbReference type="ARBA" id="ARBA00047806"/>
    </source>
</evidence>
<evidence type="ECO:0000256" key="8">
    <source>
        <dbReference type="HAMAP-Rule" id="MF_01401"/>
    </source>
</evidence>
<evidence type="ECO:0000256" key="6">
    <source>
        <dbReference type="ARBA" id="ARBA00048488"/>
    </source>
</evidence>
<comment type="catalytic activity">
    <reaction evidence="7 8">
        <text>[thioredoxin]-disulfide + L-methionine + H2O = L-methionine (S)-S-oxide + [thioredoxin]-dithiol</text>
        <dbReference type="Rhea" id="RHEA:19993"/>
        <dbReference type="Rhea" id="RHEA-COMP:10698"/>
        <dbReference type="Rhea" id="RHEA-COMP:10700"/>
        <dbReference type="ChEBI" id="CHEBI:15377"/>
        <dbReference type="ChEBI" id="CHEBI:29950"/>
        <dbReference type="ChEBI" id="CHEBI:50058"/>
        <dbReference type="ChEBI" id="CHEBI:57844"/>
        <dbReference type="ChEBI" id="CHEBI:58772"/>
        <dbReference type="EC" id="1.8.4.11"/>
    </reaction>
</comment>
<name>A0A0M5KRP7_9GAMM</name>
<dbReference type="InterPro" id="IPR002569">
    <property type="entry name" value="Met_Sox_Rdtase_MsrA_dom"/>
</dbReference>
<dbReference type="RefSeq" id="WP_053819944.1">
    <property type="nucleotide sequence ID" value="NZ_CP006911.1"/>
</dbReference>
<evidence type="ECO:0000256" key="1">
    <source>
        <dbReference type="ARBA" id="ARBA00005591"/>
    </source>
</evidence>